<evidence type="ECO:0000313" key="1">
    <source>
        <dbReference type="EMBL" id="CAG8846475.1"/>
    </source>
</evidence>
<evidence type="ECO:0000313" key="2">
    <source>
        <dbReference type="Proteomes" id="UP000789920"/>
    </source>
</evidence>
<proteinExistence type="predicted"/>
<feature type="non-terminal residue" evidence="1">
    <location>
        <position position="41"/>
    </location>
</feature>
<organism evidence="1 2">
    <name type="scientific">Racocetra persica</name>
    <dbReference type="NCBI Taxonomy" id="160502"/>
    <lineage>
        <taxon>Eukaryota</taxon>
        <taxon>Fungi</taxon>
        <taxon>Fungi incertae sedis</taxon>
        <taxon>Mucoromycota</taxon>
        <taxon>Glomeromycotina</taxon>
        <taxon>Glomeromycetes</taxon>
        <taxon>Diversisporales</taxon>
        <taxon>Gigasporaceae</taxon>
        <taxon>Racocetra</taxon>
    </lineage>
</organism>
<accession>A0ACA9SUK5</accession>
<protein>
    <submittedName>
        <fullName evidence="1">7905_t:CDS:1</fullName>
    </submittedName>
</protein>
<comment type="caution">
    <text evidence="1">The sequence shown here is derived from an EMBL/GenBank/DDBJ whole genome shotgun (WGS) entry which is preliminary data.</text>
</comment>
<reference evidence="1" key="1">
    <citation type="submission" date="2021-06" db="EMBL/GenBank/DDBJ databases">
        <authorList>
            <person name="Kallberg Y."/>
            <person name="Tangrot J."/>
            <person name="Rosling A."/>
        </authorList>
    </citation>
    <scope>NUCLEOTIDE SEQUENCE</scope>
    <source>
        <strain evidence="1">MA461A</strain>
    </source>
</reference>
<sequence>QTDEIEDTTAIQPQSDTNRALFHHNSEANDNIMKSINDYED</sequence>
<name>A0ACA9SUK5_9GLOM</name>
<dbReference type="EMBL" id="CAJVQC010151398">
    <property type="protein sequence ID" value="CAG8846475.1"/>
    <property type="molecule type" value="Genomic_DNA"/>
</dbReference>
<feature type="non-terminal residue" evidence="1">
    <location>
        <position position="1"/>
    </location>
</feature>
<keyword evidence="2" id="KW-1185">Reference proteome</keyword>
<dbReference type="Proteomes" id="UP000789920">
    <property type="component" value="Unassembled WGS sequence"/>
</dbReference>
<gene>
    <name evidence="1" type="ORF">RPERSI_LOCUS34162</name>
</gene>